<dbReference type="Proteomes" id="UP000031057">
    <property type="component" value="Unassembled WGS sequence"/>
</dbReference>
<organism evidence="4 5">
    <name type="scientific">Novosphingobium malaysiense</name>
    <dbReference type="NCBI Taxonomy" id="1348853"/>
    <lineage>
        <taxon>Bacteria</taxon>
        <taxon>Pseudomonadati</taxon>
        <taxon>Pseudomonadota</taxon>
        <taxon>Alphaproteobacteria</taxon>
        <taxon>Sphingomonadales</taxon>
        <taxon>Sphingomonadaceae</taxon>
        <taxon>Novosphingobium</taxon>
    </lineage>
</organism>
<protein>
    <recommendedName>
        <fullName evidence="3">HTH tetR-type domain-containing protein</fullName>
    </recommendedName>
</protein>
<dbReference type="InterPro" id="IPR036271">
    <property type="entry name" value="Tet_transcr_reg_TetR-rel_C_sf"/>
</dbReference>
<evidence type="ECO:0000313" key="4">
    <source>
        <dbReference type="EMBL" id="KHK90273.1"/>
    </source>
</evidence>
<feature type="DNA-binding region" description="H-T-H motif" evidence="2">
    <location>
        <begin position="36"/>
        <end position="55"/>
    </location>
</feature>
<feature type="domain" description="HTH tetR-type" evidence="3">
    <location>
        <begin position="13"/>
        <end position="73"/>
    </location>
</feature>
<dbReference type="Pfam" id="PF17920">
    <property type="entry name" value="TetR_C_16"/>
    <property type="match status" value="1"/>
</dbReference>
<dbReference type="InterPro" id="IPR050109">
    <property type="entry name" value="HTH-type_TetR-like_transc_reg"/>
</dbReference>
<dbReference type="PRINTS" id="PR00455">
    <property type="entry name" value="HTHTETR"/>
</dbReference>
<dbReference type="Pfam" id="PF00440">
    <property type="entry name" value="TetR_N"/>
    <property type="match status" value="1"/>
</dbReference>
<keyword evidence="5" id="KW-1185">Reference proteome</keyword>
<dbReference type="GO" id="GO:0000976">
    <property type="term" value="F:transcription cis-regulatory region binding"/>
    <property type="evidence" value="ECO:0007669"/>
    <property type="project" value="TreeGrafter"/>
</dbReference>
<dbReference type="EMBL" id="JTDI01000005">
    <property type="protein sequence ID" value="KHK90273.1"/>
    <property type="molecule type" value="Genomic_DNA"/>
</dbReference>
<dbReference type="GO" id="GO:0003700">
    <property type="term" value="F:DNA-binding transcription factor activity"/>
    <property type="evidence" value="ECO:0007669"/>
    <property type="project" value="TreeGrafter"/>
</dbReference>
<gene>
    <name evidence="4" type="ORF">LK12_16720</name>
</gene>
<dbReference type="RefSeq" id="WP_039286441.1">
    <property type="nucleotide sequence ID" value="NZ_JTDI01000005.1"/>
</dbReference>
<dbReference type="PROSITE" id="PS50977">
    <property type="entry name" value="HTH_TETR_2"/>
    <property type="match status" value="1"/>
</dbReference>
<sequence length="186" mass="19900">MSSAPSSGPRSSTDTKARILRVAQEVFSSRGYAQAGLRNIAAKAGVAPSLVIKYFGTKAKLFEEALVAAIIPIRQFQQDRATLGETIVASIVDPDAHMFAPAMIALALGDGEARQIAEQVVKDQIVAPMADWLDGEDAGARALNILAMTTGFWIYHRNMSSLLDAKEMKRSAALLTQTLQDLGQPG</sequence>
<dbReference type="InterPro" id="IPR041678">
    <property type="entry name" value="TetR_C_16"/>
</dbReference>
<reference evidence="4 5" key="1">
    <citation type="submission" date="2014-10" db="EMBL/GenBank/DDBJ databases">
        <title>Genome sequence of Novosphingobium malaysiense MUSC 273(T).</title>
        <authorList>
            <person name="Lee L.-H."/>
        </authorList>
    </citation>
    <scope>NUCLEOTIDE SEQUENCE [LARGE SCALE GENOMIC DNA]</scope>
    <source>
        <strain evidence="4 5">MUSC 273</strain>
    </source>
</reference>
<dbReference type="Gene3D" id="1.10.357.10">
    <property type="entry name" value="Tetracycline Repressor, domain 2"/>
    <property type="match status" value="1"/>
</dbReference>
<accession>A0A0B1ZM50</accession>
<name>A0A0B1ZM50_9SPHN</name>
<proteinExistence type="predicted"/>
<dbReference type="SUPFAM" id="SSF46689">
    <property type="entry name" value="Homeodomain-like"/>
    <property type="match status" value="1"/>
</dbReference>
<evidence type="ECO:0000313" key="5">
    <source>
        <dbReference type="Proteomes" id="UP000031057"/>
    </source>
</evidence>
<evidence type="ECO:0000259" key="3">
    <source>
        <dbReference type="PROSITE" id="PS50977"/>
    </source>
</evidence>
<evidence type="ECO:0000256" key="1">
    <source>
        <dbReference type="ARBA" id="ARBA00023125"/>
    </source>
</evidence>
<dbReference type="AlphaFoldDB" id="A0A0B1ZM50"/>
<dbReference type="InterPro" id="IPR009057">
    <property type="entry name" value="Homeodomain-like_sf"/>
</dbReference>
<evidence type="ECO:0000256" key="2">
    <source>
        <dbReference type="PROSITE-ProRule" id="PRU00335"/>
    </source>
</evidence>
<keyword evidence="1 2" id="KW-0238">DNA-binding</keyword>
<dbReference type="PANTHER" id="PTHR30055">
    <property type="entry name" value="HTH-TYPE TRANSCRIPTIONAL REGULATOR RUTR"/>
    <property type="match status" value="1"/>
</dbReference>
<dbReference type="STRING" id="1348853.LK12_16720"/>
<dbReference type="SUPFAM" id="SSF48498">
    <property type="entry name" value="Tetracyclin repressor-like, C-terminal domain"/>
    <property type="match status" value="1"/>
</dbReference>
<comment type="caution">
    <text evidence="4">The sequence shown here is derived from an EMBL/GenBank/DDBJ whole genome shotgun (WGS) entry which is preliminary data.</text>
</comment>
<dbReference type="InterPro" id="IPR001647">
    <property type="entry name" value="HTH_TetR"/>
</dbReference>
<dbReference type="PANTHER" id="PTHR30055:SF235">
    <property type="entry name" value="TRANSCRIPTIONAL REGULATORY PROTEIN"/>
    <property type="match status" value="1"/>
</dbReference>